<dbReference type="OrthoDB" id="7596615at2"/>
<protein>
    <submittedName>
        <fullName evidence="1">Uncharacterized protein</fullName>
    </submittedName>
</protein>
<name>A0A0H2MA25_9PROT</name>
<reference evidence="1 2" key="1">
    <citation type="submission" date="2015-03" db="EMBL/GenBank/DDBJ databases">
        <title>Genome Sequence of Kiloniella spongiae MEBiC09566, isolated from a marine sponge.</title>
        <authorList>
            <person name="Shao Z."/>
            <person name="Wang L."/>
            <person name="Li X."/>
        </authorList>
    </citation>
    <scope>NUCLEOTIDE SEQUENCE [LARGE SCALE GENOMIC DNA]</scope>
    <source>
        <strain evidence="1 2">MEBiC09566</strain>
    </source>
</reference>
<keyword evidence="2" id="KW-1185">Reference proteome</keyword>
<accession>A0A0H2MA25</accession>
<dbReference type="RefSeq" id="WP_047765775.1">
    <property type="nucleotide sequence ID" value="NZ_LAQL01000018.1"/>
</dbReference>
<dbReference type="EMBL" id="LAQL01000018">
    <property type="protein sequence ID" value="KLN59193.1"/>
    <property type="molecule type" value="Genomic_DNA"/>
</dbReference>
<proteinExistence type="predicted"/>
<gene>
    <name evidence="1" type="ORF">WH96_18800</name>
</gene>
<dbReference type="Proteomes" id="UP000035444">
    <property type="component" value="Unassembled WGS sequence"/>
</dbReference>
<dbReference type="STRING" id="1489064.WH96_18800"/>
<evidence type="ECO:0000313" key="2">
    <source>
        <dbReference type="Proteomes" id="UP000035444"/>
    </source>
</evidence>
<sequence>MPENAFERNVFINCPFDEDYEPILQAMLFCILYLGYNPRIATERNDSGENRLEKIRSLIEESKFSIHDLSRCQASKKGETYRLNMPFELGIDYGCRQYHNGCRDKKFLVLEEKQYRYQASISDISGCDIQTHANDYEKAIRKVRNWLVSEGDAEKIGPARILGAYIYFQQWHYEKQIEAGSSEEDIQDYPTAELFDAMKEWLERAVPV</sequence>
<comment type="caution">
    <text evidence="1">The sequence shown here is derived from an EMBL/GenBank/DDBJ whole genome shotgun (WGS) entry which is preliminary data.</text>
</comment>
<evidence type="ECO:0000313" key="1">
    <source>
        <dbReference type="EMBL" id="KLN59193.1"/>
    </source>
</evidence>
<dbReference type="AlphaFoldDB" id="A0A0H2MA25"/>
<organism evidence="1 2">
    <name type="scientific">Kiloniella spongiae</name>
    <dbReference type="NCBI Taxonomy" id="1489064"/>
    <lineage>
        <taxon>Bacteria</taxon>
        <taxon>Pseudomonadati</taxon>
        <taxon>Pseudomonadota</taxon>
        <taxon>Alphaproteobacteria</taxon>
        <taxon>Rhodospirillales</taxon>
        <taxon>Kiloniellaceae</taxon>
        <taxon>Kiloniella</taxon>
    </lineage>
</organism>